<sequence>MGMVQVVMRGARDTAIALGAEPSHQEEMASDDDAGHAFAKVCKPVAATTLDQISGSEPPAQGQVRGLTVPNNSQRT</sequence>
<evidence type="ECO:0000256" key="1">
    <source>
        <dbReference type="SAM" id="MobiDB-lite"/>
    </source>
</evidence>
<organism evidence="2 3">
    <name type="scientific">Streptomyces olivoverticillatus</name>
    <dbReference type="NCBI Taxonomy" id="66427"/>
    <lineage>
        <taxon>Bacteria</taxon>
        <taxon>Bacillati</taxon>
        <taxon>Actinomycetota</taxon>
        <taxon>Actinomycetes</taxon>
        <taxon>Kitasatosporales</taxon>
        <taxon>Streptomycetaceae</taxon>
        <taxon>Streptomyces</taxon>
    </lineage>
</organism>
<feature type="region of interest" description="Disordered" evidence="1">
    <location>
        <begin position="52"/>
        <end position="76"/>
    </location>
</feature>
<reference evidence="2 3" key="1">
    <citation type="submission" date="2020-08" db="EMBL/GenBank/DDBJ databases">
        <title>Genomic Encyclopedia of Type Strains, Phase III (KMG-III): the genomes of soil and plant-associated and newly described type strains.</title>
        <authorList>
            <person name="Whitman W."/>
        </authorList>
    </citation>
    <scope>NUCLEOTIDE SEQUENCE [LARGE SCALE GENOMIC DNA]</scope>
    <source>
        <strain evidence="2 3">CECT 3266</strain>
    </source>
</reference>
<comment type="caution">
    <text evidence="2">The sequence shown here is derived from an EMBL/GenBank/DDBJ whole genome shotgun (WGS) entry which is preliminary data.</text>
</comment>
<dbReference type="Proteomes" id="UP000556084">
    <property type="component" value="Unassembled WGS sequence"/>
</dbReference>
<evidence type="ECO:0000313" key="3">
    <source>
        <dbReference type="Proteomes" id="UP000556084"/>
    </source>
</evidence>
<name>A0A7W7PKM4_9ACTN</name>
<evidence type="ECO:0000313" key="2">
    <source>
        <dbReference type="EMBL" id="MBB4893372.1"/>
    </source>
</evidence>
<proteinExistence type="predicted"/>
<dbReference type="EMBL" id="JACHJH010000003">
    <property type="protein sequence ID" value="MBB4893372.1"/>
    <property type="molecule type" value="Genomic_DNA"/>
</dbReference>
<dbReference type="AlphaFoldDB" id="A0A7W7PKM4"/>
<accession>A0A7W7PKM4</accession>
<gene>
    <name evidence="2" type="ORF">FHS39_002403</name>
</gene>
<protein>
    <submittedName>
        <fullName evidence="2">Uncharacterized protein</fullName>
    </submittedName>
</protein>
<keyword evidence="3" id="KW-1185">Reference proteome</keyword>